<accession>A0A949V1J4</accession>
<keyword evidence="2" id="KW-0732">Signal</keyword>
<organism evidence="3 4">
    <name type="scientific">Tenebrionicola larvae</name>
    <dbReference type="NCBI Taxonomy" id="2815733"/>
    <lineage>
        <taxon>Bacteria</taxon>
        <taxon>Pseudomonadati</taxon>
        <taxon>Pseudomonadota</taxon>
        <taxon>Gammaproteobacteria</taxon>
        <taxon>Enterobacterales</taxon>
        <taxon>Enterobacteriaceae</taxon>
        <taxon>Tenebrionibacter/Tenebrionicola group</taxon>
        <taxon>Tenebrionicola</taxon>
    </lineage>
</organism>
<feature type="compositionally biased region" description="Low complexity" evidence="1">
    <location>
        <begin position="34"/>
        <end position="45"/>
    </location>
</feature>
<evidence type="ECO:0000313" key="3">
    <source>
        <dbReference type="EMBL" id="MBV5097082.1"/>
    </source>
</evidence>
<feature type="chain" id="PRO_5037328834" evidence="2">
    <location>
        <begin position="22"/>
        <end position="71"/>
    </location>
</feature>
<reference evidence="3 4" key="1">
    <citation type="submission" date="2021-03" db="EMBL/GenBank/DDBJ databases">
        <title>Tenobrionicola molitorae gen. nov., sp. nov. and Tenobrionicola larvae sp. nov., isolated from larvae of the mealworm Tenobrio molitor L., a proposal to transfer Erwinia teleogrylli Liu et al. 2016 to a new genus Entomohabitans as Entomohabitans teleogrylli comb. nov.</title>
        <authorList>
            <person name="Lee S.D."/>
            <person name="Yang H.L."/>
            <person name="Kim I.S."/>
        </authorList>
    </citation>
    <scope>NUCLEOTIDE SEQUENCE [LARGE SCALE GENOMIC DNA]</scope>
    <source>
        <strain evidence="3 4">YMB-R21</strain>
    </source>
</reference>
<dbReference type="AlphaFoldDB" id="A0A949V1J4"/>
<protein>
    <submittedName>
        <fullName evidence="3">ShlB/FhaC/HecB family hemolysin secretion/activation protein</fullName>
    </submittedName>
</protein>
<evidence type="ECO:0000256" key="2">
    <source>
        <dbReference type="SAM" id="SignalP"/>
    </source>
</evidence>
<keyword evidence="4" id="KW-1185">Reference proteome</keyword>
<dbReference type="EMBL" id="JAGFEW010000038">
    <property type="protein sequence ID" value="MBV5097082.1"/>
    <property type="molecule type" value="Genomic_DNA"/>
</dbReference>
<comment type="caution">
    <text evidence="3">The sequence shown here is derived from an EMBL/GenBank/DDBJ whole genome shotgun (WGS) entry which is preliminary data.</text>
</comment>
<feature type="signal peptide" evidence="2">
    <location>
        <begin position="1"/>
        <end position="21"/>
    </location>
</feature>
<evidence type="ECO:0000313" key="4">
    <source>
        <dbReference type="Proteomes" id="UP000746420"/>
    </source>
</evidence>
<sequence>MKICRTAAFVLAGAFTGTASAAPLSPADRDTIRQQQQHLLEQSQQQRDELERATPLARPPQPAPEVSTPGP</sequence>
<dbReference type="Proteomes" id="UP000746420">
    <property type="component" value="Unassembled WGS sequence"/>
</dbReference>
<evidence type="ECO:0000256" key="1">
    <source>
        <dbReference type="SAM" id="MobiDB-lite"/>
    </source>
</evidence>
<gene>
    <name evidence="3" type="ORF">JZ788_15445</name>
</gene>
<name>A0A949V1J4_9ENTR</name>
<feature type="region of interest" description="Disordered" evidence="1">
    <location>
        <begin position="20"/>
        <end position="71"/>
    </location>
</feature>
<feature type="non-terminal residue" evidence="3">
    <location>
        <position position="71"/>
    </location>
</feature>
<proteinExistence type="predicted"/>